<dbReference type="OrthoDB" id="2149782at2"/>
<accession>C5NVY1</accession>
<evidence type="ECO:0000256" key="2">
    <source>
        <dbReference type="SAM" id="Phobius"/>
    </source>
</evidence>
<dbReference type="AlphaFoldDB" id="C5NVY1"/>
<evidence type="ECO:0000313" key="5">
    <source>
        <dbReference type="Proteomes" id="UP000006004"/>
    </source>
</evidence>
<evidence type="ECO:0000313" key="4">
    <source>
        <dbReference type="EMBL" id="EER68547.1"/>
    </source>
</evidence>
<proteinExistence type="predicted"/>
<sequence>MKNRNNKQNNEMNSNQNGYYDQEGNYIPFGYYDQNGNYISNGYYNQDGKFIPNGYYDLNGNFIQYNNYNQNDNNYTPAGYYDQNGYFMVTGYYDQDGNYVETDQSNFDQGANNQNDQFTDDNRNNDFLGNSNYANVNQGNNEAEVEANKKNKPNKKSSKIGFIVALLLVCVLAAGVYYFKFYNKDSKVVHIDQYKVELAASGTNRTGKVDVNITEVPEVKDADENIKKFLRKPEVKYSPKENLENGSKVDVEITLNKEEAEKKGLKLTGSFKRTLTVTGLLEENSSKKEEIKTTSNTLWNKEKSNKLYKYVKEWEKTLNQSYKEYTPSNQVNFHGLKLPTESEMAGDARLVLEGDKLISMKWSPEGNYKDVYNIVAVFSDIDKPVNSVAHLYYFTILNGEPIVLITEQNQGNSKKYVYFRRTANVDLQKGFENIVKSS</sequence>
<protein>
    <recommendedName>
        <fullName evidence="3">DUF4767 domain-containing protein</fullName>
    </recommendedName>
</protein>
<dbReference type="InterPro" id="IPR031927">
    <property type="entry name" value="DUF4767"/>
</dbReference>
<name>C5NVY1_9BACL</name>
<dbReference type="Pfam" id="PF15983">
    <property type="entry name" value="DUF4767"/>
    <property type="match status" value="1"/>
</dbReference>
<keyword evidence="5" id="KW-1185">Reference proteome</keyword>
<keyword evidence="2" id="KW-0812">Transmembrane</keyword>
<feature type="region of interest" description="Disordered" evidence="1">
    <location>
        <begin position="104"/>
        <end position="123"/>
    </location>
</feature>
<reference evidence="4" key="1">
    <citation type="submission" date="2009-01" db="EMBL/GenBank/DDBJ databases">
        <authorList>
            <person name="Fulton L."/>
            <person name="Clifton S."/>
            <person name="Chinwalla A.T."/>
            <person name="Mitreva M."/>
            <person name="Sodergren E."/>
            <person name="Weinstock G."/>
            <person name="Clifton S."/>
            <person name="Dooling D.J."/>
            <person name="Fulton B."/>
            <person name="Minx P."/>
            <person name="Pepin K.H."/>
            <person name="Johnson M."/>
            <person name="Bhonagiri V."/>
            <person name="Nash W.E."/>
            <person name="Mardis E.R."/>
            <person name="Wilson R.K."/>
        </authorList>
    </citation>
    <scope>NUCLEOTIDE SEQUENCE [LARGE SCALE GENOMIC DNA]</scope>
    <source>
        <strain evidence="4">ATCC 10379</strain>
    </source>
</reference>
<reference evidence="4" key="2">
    <citation type="submission" date="2009-06" db="EMBL/GenBank/DDBJ databases">
        <authorList>
            <person name="Sebastian Y."/>
            <person name="Madupu R."/>
            <person name="Durkin A.S."/>
            <person name="Torralba M."/>
            <person name="Methe B."/>
            <person name="Sutton G.G."/>
            <person name="Strausberg R.L."/>
            <person name="Nelson K.E."/>
        </authorList>
    </citation>
    <scope>NUCLEOTIDE SEQUENCE [LARGE SCALE GENOMIC DNA]</scope>
    <source>
        <strain evidence="4">ATCC 10379</strain>
    </source>
</reference>
<dbReference type="eggNOG" id="ENOG50331MW">
    <property type="taxonomic scope" value="Bacteria"/>
</dbReference>
<evidence type="ECO:0000256" key="1">
    <source>
        <dbReference type="SAM" id="MobiDB-lite"/>
    </source>
</evidence>
<gene>
    <name evidence="4" type="ORF">GEMHA0001_0792</name>
</gene>
<feature type="domain" description="DUF4767" evidence="3">
    <location>
        <begin position="297"/>
        <end position="435"/>
    </location>
</feature>
<evidence type="ECO:0000259" key="3">
    <source>
        <dbReference type="Pfam" id="PF15983"/>
    </source>
</evidence>
<comment type="caution">
    <text evidence="4">The sequence shown here is derived from an EMBL/GenBank/DDBJ whole genome shotgun (WGS) entry which is preliminary data.</text>
</comment>
<dbReference type="EMBL" id="ACDZ02000008">
    <property type="protein sequence ID" value="EER68547.1"/>
    <property type="molecule type" value="Genomic_DNA"/>
</dbReference>
<feature type="compositionally biased region" description="Polar residues" evidence="1">
    <location>
        <begin position="104"/>
        <end position="117"/>
    </location>
</feature>
<organism evidence="4 5">
    <name type="scientific">Gemella haemolysans ATCC 10379</name>
    <dbReference type="NCBI Taxonomy" id="546270"/>
    <lineage>
        <taxon>Bacteria</taxon>
        <taxon>Bacillati</taxon>
        <taxon>Bacillota</taxon>
        <taxon>Bacilli</taxon>
        <taxon>Bacillales</taxon>
        <taxon>Gemellaceae</taxon>
        <taxon>Gemella</taxon>
    </lineage>
</organism>
<dbReference type="GeneID" id="93289068"/>
<keyword evidence="2" id="KW-0472">Membrane</keyword>
<dbReference type="Proteomes" id="UP000006004">
    <property type="component" value="Unassembled WGS sequence"/>
</dbReference>
<feature type="transmembrane region" description="Helical" evidence="2">
    <location>
        <begin position="160"/>
        <end position="179"/>
    </location>
</feature>
<keyword evidence="2" id="KW-1133">Transmembrane helix</keyword>
<dbReference type="RefSeq" id="WP_003144074.1">
    <property type="nucleotide sequence ID" value="NZ_ACDZ02000008.1"/>
</dbReference>